<evidence type="ECO:0000256" key="1">
    <source>
        <dbReference type="ARBA" id="ARBA00004651"/>
    </source>
</evidence>
<accession>A0ABU2Y5J3</accession>
<name>A0ABU2Y5J3_9FLAO</name>
<evidence type="ECO:0000259" key="9">
    <source>
        <dbReference type="Pfam" id="PF21082"/>
    </source>
</evidence>
<protein>
    <submittedName>
        <fullName evidence="10">Mechanosensitive ion channel</fullName>
    </submittedName>
</protein>
<comment type="caution">
    <text evidence="10">The sequence shown here is derived from an EMBL/GenBank/DDBJ whole genome shotgun (WGS) entry which is preliminary data.</text>
</comment>
<feature type="transmembrane region" description="Helical" evidence="7">
    <location>
        <begin position="335"/>
        <end position="357"/>
    </location>
</feature>
<dbReference type="PANTHER" id="PTHR30221:SF1">
    <property type="entry name" value="SMALL-CONDUCTANCE MECHANOSENSITIVE CHANNEL"/>
    <property type="match status" value="1"/>
</dbReference>
<dbReference type="EMBL" id="JAVRHV010000003">
    <property type="protein sequence ID" value="MDT0553035.1"/>
    <property type="molecule type" value="Genomic_DNA"/>
</dbReference>
<dbReference type="InterPro" id="IPR023408">
    <property type="entry name" value="MscS_beta-dom_sf"/>
</dbReference>
<evidence type="ECO:0000259" key="8">
    <source>
        <dbReference type="Pfam" id="PF00924"/>
    </source>
</evidence>
<evidence type="ECO:0000256" key="2">
    <source>
        <dbReference type="ARBA" id="ARBA00008017"/>
    </source>
</evidence>
<dbReference type="SUPFAM" id="SSF82689">
    <property type="entry name" value="Mechanosensitive channel protein MscS (YggB), C-terminal domain"/>
    <property type="match status" value="1"/>
</dbReference>
<dbReference type="Pfam" id="PF00924">
    <property type="entry name" value="MS_channel_2nd"/>
    <property type="match status" value="1"/>
</dbReference>
<keyword evidence="3" id="KW-1003">Cell membrane</keyword>
<evidence type="ECO:0000313" key="10">
    <source>
        <dbReference type="EMBL" id="MDT0553035.1"/>
    </source>
</evidence>
<comment type="similarity">
    <text evidence="2">Belongs to the MscS (TC 1.A.23) family.</text>
</comment>
<proteinExistence type="inferred from homology"/>
<evidence type="ECO:0000256" key="6">
    <source>
        <dbReference type="ARBA" id="ARBA00023136"/>
    </source>
</evidence>
<organism evidence="10 11">
    <name type="scientific">Urechidicola vernalis</name>
    <dbReference type="NCBI Taxonomy" id="3075600"/>
    <lineage>
        <taxon>Bacteria</taxon>
        <taxon>Pseudomonadati</taxon>
        <taxon>Bacteroidota</taxon>
        <taxon>Flavobacteriia</taxon>
        <taxon>Flavobacteriales</taxon>
        <taxon>Flavobacteriaceae</taxon>
        <taxon>Urechidicola</taxon>
    </lineage>
</organism>
<dbReference type="Proteomes" id="UP001252186">
    <property type="component" value="Unassembled WGS sequence"/>
</dbReference>
<dbReference type="InterPro" id="IPR045275">
    <property type="entry name" value="MscS_archaea/bacteria_type"/>
</dbReference>
<reference evidence="10 11" key="1">
    <citation type="submission" date="2023-09" db="EMBL/GenBank/DDBJ databases">
        <authorList>
            <person name="Rey-Velasco X."/>
        </authorList>
    </citation>
    <scope>NUCLEOTIDE SEQUENCE [LARGE SCALE GENOMIC DNA]</scope>
    <source>
        <strain evidence="10 11">P050</strain>
    </source>
</reference>
<keyword evidence="4 7" id="KW-0812">Transmembrane</keyword>
<dbReference type="PANTHER" id="PTHR30221">
    <property type="entry name" value="SMALL-CONDUCTANCE MECHANOSENSITIVE CHANNEL"/>
    <property type="match status" value="1"/>
</dbReference>
<evidence type="ECO:0000256" key="7">
    <source>
        <dbReference type="SAM" id="Phobius"/>
    </source>
</evidence>
<keyword evidence="5 7" id="KW-1133">Transmembrane helix</keyword>
<dbReference type="SUPFAM" id="SSF50182">
    <property type="entry name" value="Sm-like ribonucleoproteins"/>
    <property type="match status" value="1"/>
</dbReference>
<dbReference type="InterPro" id="IPR010920">
    <property type="entry name" value="LSM_dom_sf"/>
</dbReference>
<keyword evidence="11" id="KW-1185">Reference proteome</keyword>
<dbReference type="Pfam" id="PF21082">
    <property type="entry name" value="MS_channel_3rd"/>
    <property type="match status" value="1"/>
</dbReference>
<dbReference type="InterPro" id="IPR049278">
    <property type="entry name" value="MS_channel_C"/>
</dbReference>
<feature type="transmembrane region" description="Helical" evidence="7">
    <location>
        <begin position="261"/>
        <end position="286"/>
    </location>
</feature>
<evidence type="ECO:0000256" key="4">
    <source>
        <dbReference type="ARBA" id="ARBA00022692"/>
    </source>
</evidence>
<feature type="domain" description="Mechanosensitive ion channel MscS" evidence="8">
    <location>
        <begin position="419"/>
        <end position="484"/>
    </location>
</feature>
<dbReference type="Gene3D" id="2.30.30.60">
    <property type="match status" value="1"/>
</dbReference>
<dbReference type="InterPro" id="IPR006685">
    <property type="entry name" value="MscS_channel_2nd"/>
</dbReference>
<evidence type="ECO:0000256" key="5">
    <source>
        <dbReference type="ARBA" id="ARBA00022989"/>
    </source>
</evidence>
<keyword evidence="6 7" id="KW-0472">Membrane</keyword>
<feature type="transmembrane region" description="Helical" evidence="7">
    <location>
        <begin position="369"/>
        <end position="389"/>
    </location>
</feature>
<dbReference type="Gene3D" id="1.10.287.1260">
    <property type="match status" value="1"/>
</dbReference>
<feature type="domain" description="Mechanosensitive ion channel MscS C-terminal" evidence="9">
    <location>
        <begin position="492"/>
        <end position="591"/>
    </location>
</feature>
<dbReference type="SUPFAM" id="SSF82861">
    <property type="entry name" value="Mechanosensitive channel protein MscS (YggB), transmembrane region"/>
    <property type="match status" value="1"/>
</dbReference>
<sequence>MIQIKEWAFGFQKKLFVNLFFMVWSSIIFSQNEKIDSLSFVSEEQMREEIDLSIPVLQTPNVSSPRETLFNFIENMNKSFNLLMEAHEENVKISGLYINDEVKPKAYLAGRYFDIASYSLDLSAYPRSLRKNLGYTTAIMLKEVLDRIDLPELEEVPGAYSLDSILNSNTKVSSYTIPNTEITITQIEEGDQEGKYLFSTETVSRVKEFYDRTKHLPYKSSNSVSEGFYSFYASTPGKLMPPRWSIYLPDWSKKEVLSQTIWQWLVLIFDILLSFFLVYLLYKYLFLKNNENISLKRTLFLIVIFVITIILGDVIERINLTGHILITLKVILDAVFWFVFALLSFNLIIAVSGYVVSSKHVGRIGIESTYTRAIFMIIAILVASSIIIFGLSELGIASVSIITGVGIGGLAIALAARSTLENLIASFTIFADKPYQVGDRVKIKDYNGTIEAIGIRSTQIRLLTGPVVSVPNEKMASIEIENIQKRPYLRREFDIKIKYESSRDIVEKCVEIIKDVLSIPPGLEADEFHPNVAINRPDYTPKVYFNKINDDSFNIYVNYWHFPPEHWEFMSHSESINFQIINQLNEANIEFAFPTNTVHLKDGRTKKESGSVKIKD</sequence>
<gene>
    <name evidence="10" type="ORF">RM519_07250</name>
</gene>
<evidence type="ECO:0000256" key="3">
    <source>
        <dbReference type="ARBA" id="ARBA00022475"/>
    </source>
</evidence>
<dbReference type="InterPro" id="IPR011066">
    <property type="entry name" value="MscS_channel_C_sf"/>
</dbReference>
<dbReference type="InterPro" id="IPR011014">
    <property type="entry name" value="MscS_channel_TM-2"/>
</dbReference>
<comment type="subcellular location">
    <subcellularLocation>
        <location evidence="1">Cell membrane</location>
        <topology evidence="1">Multi-pass membrane protein</topology>
    </subcellularLocation>
</comment>
<feature type="transmembrane region" description="Helical" evidence="7">
    <location>
        <begin position="395"/>
        <end position="416"/>
    </location>
</feature>
<dbReference type="RefSeq" id="WP_311593016.1">
    <property type="nucleotide sequence ID" value="NZ_JAVRHV010000003.1"/>
</dbReference>
<evidence type="ECO:0000313" key="11">
    <source>
        <dbReference type="Proteomes" id="UP001252186"/>
    </source>
</evidence>
<feature type="transmembrane region" description="Helical" evidence="7">
    <location>
        <begin position="298"/>
        <end position="315"/>
    </location>
</feature>
<dbReference type="Gene3D" id="3.30.70.100">
    <property type="match status" value="1"/>
</dbReference>